<keyword evidence="3" id="KW-0067">ATP-binding</keyword>
<keyword evidence="5" id="KW-0378">Hydrolase</keyword>
<gene>
    <name evidence="5" type="ordered locus">Clole_2503</name>
</gene>
<keyword evidence="6" id="KW-1185">Reference proteome</keyword>
<dbReference type="SMART" id="SM00382">
    <property type="entry name" value="AAA"/>
    <property type="match status" value="1"/>
</dbReference>
<reference evidence="5 6" key="1">
    <citation type="journal article" date="2011" name="J. Bacteriol.">
        <title>Complete genome sequence of the cellulose-degrading bacterium Cellulosilyticum lentocellum.</title>
        <authorList>
            <consortium name="US DOE Joint Genome Institute"/>
            <person name="Miller D.A."/>
            <person name="Suen G."/>
            <person name="Bruce D."/>
            <person name="Copeland A."/>
            <person name="Cheng J.F."/>
            <person name="Detter C."/>
            <person name="Goodwin L.A."/>
            <person name="Han C.S."/>
            <person name="Hauser L.J."/>
            <person name="Land M.L."/>
            <person name="Lapidus A."/>
            <person name="Lucas S."/>
            <person name="Meincke L."/>
            <person name="Pitluck S."/>
            <person name="Tapia R."/>
            <person name="Teshima H."/>
            <person name="Woyke T."/>
            <person name="Fox B.G."/>
            <person name="Angert E.R."/>
            <person name="Currie C.R."/>
        </authorList>
    </citation>
    <scope>NUCLEOTIDE SEQUENCE [LARGE SCALE GENOMIC DNA]</scope>
    <source>
        <strain evidence="6">ATCC 49066 / DSM 5427 / NCIMB 11756 / RHM5</strain>
    </source>
</reference>
<dbReference type="KEGG" id="cle:Clole_2503"/>
<dbReference type="InterPro" id="IPR017871">
    <property type="entry name" value="ABC_transporter-like_CS"/>
</dbReference>
<dbReference type="GO" id="GO:0016887">
    <property type="term" value="F:ATP hydrolysis activity"/>
    <property type="evidence" value="ECO:0007669"/>
    <property type="project" value="InterPro"/>
</dbReference>
<evidence type="ECO:0000259" key="4">
    <source>
        <dbReference type="PROSITE" id="PS50893"/>
    </source>
</evidence>
<name>F2JHH0_CELLD</name>
<dbReference type="GO" id="GO:0005524">
    <property type="term" value="F:ATP binding"/>
    <property type="evidence" value="ECO:0007669"/>
    <property type="project" value="UniProtKB-KW"/>
</dbReference>
<dbReference type="RefSeq" id="WP_013657502.1">
    <property type="nucleotide sequence ID" value="NC_015275.1"/>
</dbReference>
<protein>
    <submittedName>
        <fullName evidence="5">Sulfate-transporting ATPase</fullName>
        <ecNumber evidence="5">3.6.3.25</ecNumber>
    </submittedName>
</protein>
<feature type="domain" description="ABC transporter" evidence="4">
    <location>
        <begin position="2"/>
        <end position="233"/>
    </location>
</feature>
<dbReference type="EC" id="3.6.3.25" evidence="5"/>
<evidence type="ECO:0000313" key="6">
    <source>
        <dbReference type="Proteomes" id="UP000008467"/>
    </source>
</evidence>
<dbReference type="PANTHER" id="PTHR42788">
    <property type="entry name" value="TAURINE IMPORT ATP-BINDING PROTEIN-RELATED"/>
    <property type="match status" value="1"/>
</dbReference>
<proteinExistence type="predicted"/>
<organism evidence="5 6">
    <name type="scientific">Cellulosilyticum lentocellum (strain ATCC 49066 / DSM 5427 / NCIMB 11756 / RHM5)</name>
    <name type="common">Clostridium lentocellum</name>
    <dbReference type="NCBI Taxonomy" id="642492"/>
    <lineage>
        <taxon>Bacteria</taxon>
        <taxon>Bacillati</taxon>
        <taxon>Bacillota</taxon>
        <taxon>Clostridia</taxon>
        <taxon>Lachnospirales</taxon>
        <taxon>Cellulosilyticaceae</taxon>
        <taxon>Cellulosilyticum</taxon>
    </lineage>
</organism>
<dbReference type="STRING" id="642492.Clole_2503"/>
<dbReference type="SUPFAM" id="SSF52540">
    <property type="entry name" value="P-loop containing nucleoside triphosphate hydrolases"/>
    <property type="match status" value="1"/>
</dbReference>
<dbReference type="Gene3D" id="3.40.50.300">
    <property type="entry name" value="P-loop containing nucleotide triphosphate hydrolases"/>
    <property type="match status" value="1"/>
</dbReference>
<dbReference type="Pfam" id="PF00005">
    <property type="entry name" value="ABC_tran"/>
    <property type="match status" value="1"/>
</dbReference>
<sequence>MIEVRDLVVKYKNNKIFERALGPIDLTLDPGEIIAIIGPSGCGKSTFIKALAGITPYEGSLLMKGESFNYQKQRIGYIPQGYGLLPWKTVYENCTLPFRIKKMKLTEERKAHLEEVLETLELKQLTKRYPSALSGGQRQRVALARAFAFSPELLLMDEPFSALDAIMKEEAAEIFLKVWRVHHCTTLIVTHSIEEALYMGNKILVMYQNGTVNAIWENPLFADAHFREREEFKVLYHQIKEQIKRGRS</sequence>
<evidence type="ECO:0000256" key="1">
    <source>
        <dbReference type="ARBA" id="ARBA00022448"/>
    </source>
</evidence>
<dbReference type="PROSITE" id="PS50893">
    <property type="entry name" value="ABC_TRANSPORTER_2"/>
    <property type="match status" value="1"/>
</dbReference>
<dbReference type="InterPro" id="IPR003593">
    <property type="entry name" value="AAA+_ATPase"/>
</dbReference>
<dbReference type="HOGENOM" id="CLU_000604_1_22_9"/>
<dbReference type="AlphaFoldDB" id="F2JHH0"/>
<keyword evidence="1" id="KW-0813">Transport</keyword>
<dbReference type="eggNOG" id="COG1116">
    <property type="taxonomic scope" value="Bacteria"/>
</dbReference>
<dbReference type="PROSITE" id="PS00211">
    <property type="entry name" value="ABC_TRANSPORTER_1"/>
    <property type="match status" value="1"/>
</dbReference>
<evidence type="ECO:0000256" key="2">
    <source>
        <dbReference type="ARBA" id="ARBA00022741"/>
    </source>
</evidence>
<evidence type="ECO:0000313" key="5">
    <source>
        <dbReference type="EMBL" id="ADZ84209.1"/>
    </source>
</evidence>
<dbReference type="InterPro" id="IPR003439">
    <property type="entry name" value="ABC_transporter-like_ATP-bd"/>
</dbReference>
<dbReference type="InterPro" id="IPR027417">
    <property type="entry name" value="P-loop_NTPase"/>
</dbReference>
<dbReference type="InterPro" id="IPR050166">
    <property type="entry name" value="ABC_transporter_ATP-bind"/>
</dbReference>
<dbReference type="Proteomes" id="UP000008467">
    <property type="component" value="Chromosome"/>
</dbReference>
<accession>F2JHH0</accession>
<dbReference type="PANTHER" id="PTHR42788:SF20">
    <property type="entry name" value="ABC TRANSPORTER ATP-BINDING PROTEIN"/>
    <property type="match status" value="1"/>
</dbReference>
<keyword evidence="2" id="KW-0547">Nucleotide-binding</keyword>
<dbReference type="EMBL" id="CP002582">
    <property type="protein sequence ID" value="ADZ84209.1"/>
    <property type="molecule type" value="Genomic_DNA"/>
</dbReference>
<evidence type="ECO:0000256" key="3">
    <source>
        <dbReference type="ARBA" id="ARBA00022840"/>
    </source>
</evidence>